<dbReference type="InterPro" id="IPR020568">
    <property type="entry name" value="Ribosomal_Su5_D2-typ_SF"/>
</dbReference>
<organism evidence="6 7">
    <name type="scientific">Chondromyces apiculatus DSM 436</name>
    <dbReference type="NCBI Taxonomy" id="1192034"/>
    <lineage>
        <taxon>Bacteria</taxon>
        <taxon>Pseudomonadati</taxon>
        <taxon>Myxococcota</taxon>
        <taxon>Polyangia</taxon>
        <taxon>Polyangiales</taxon>
        <taxon>Polyangiaceae</taxon>
        <taxon>Chondromyces</taxon>
    </lineage>
</organism>
<dbReference type="InterPro" id="IPR006204">
    <property type="entry name" value="GHMP_kinase_N_dom"/>
</dbReference>
<reference evidence="6 7" key="1">
    <citation type="submission" date="2013-05" db="EMBL/GenBank/DDBJ databases">
        <title>Genome assembly of Chondromyces apiculatus DSM 436.</title>
        <authorList>
            <person name="Sharma G."/>
            <person name="Khatri I."/>
            <person name="Kaur C."/>
            <person name="Mayilraj S."/>
            <person name="Subramanian S."/>
        </authorList>
    </citation>
    <scope>NUCLEOTIDE SEQUENCE [LARGE SCALE GENOMIC DNA]</scope>
    <source>
        <strain evidence="6 7">DSM 436</strain>
    </source>
</reference>
<dbReference type="eggNOG" id="COG2605">
    <property type="taxonomic scope" value="Bacteria"/>
</dbReference>
<dbReference type="InterPro" id="IPR036554">
    <property type="entry name" value="GHMP_kinase_C_sf"/>
</dbReference>
<proteinExistence type="predicted"/>
<evidence type="ECO:0000259" key="4">
    <source>
        <dbReference type="Pfam" id="PF00288"/>
    </source>
</evidence>
<dbReference type="AlphaFoldDB" id="A0A017T3I5"/>
<keyword evidence="7" id="KW-1185">Reference proteome</keyword>
<comment type="caution">
    <text evidence="6">The sequence shown here is derived from an EMBL/GenBank/DDBJ whole genome shotgun (WGS) entry which is preliminary data.</text>
</comment>
<dbReference type="InterPro" id="IPR013750">
    <property type="entry name" value="GHMP_kinase_C_dom"/>
</dbReference>
<sequence>MFDAMTSAVAMPIPTMRPVSAPLSRVVVSAPMRVSFAGGGTDLPHVARRTGGRVVGSAVGIRTTATVEPFDRGWVRLAAPGGGVLRRSADPARQDPSLRLLEAALGVTGVCDGVSLEIDTEVEPGAGLGGSAAATVAALLALRAASGEIPTALELAREAAFVERGRLRIAGGDQDPIFAAHGGVLDLTFNGQGCAGVRPVCRPGSRAAGVVAALQEGMLLVDTGVRRVSGDVLRQRSAPDPQVIWSLLSAAAQVARGFAEGSLEQVIEGMRQSAAAKAKAAPAENLPCLEIAEEVSGRGAEVVRVCGAGGGGHVLVWAPPERHEGLLEALSRWTVRKPELDVPGARVEKRGSRI</sequence>
<dbReference type="GO" id="GO:0016301">
    <property type="term" value="F:kinase activity"/>
    <property type="evidence" value="ECO:0007669"/>
    <property type="project" value="UniProtKB-KW"/>
</dbReference>
<dbReference type="EMBL" id="ASRX01000042">
    <property type="protein sequence ID" value="EYF03819.1"/>
    <property type="molecule type" value="Genomic_DNA"/>
</dbReference>
<evidence type="ECO:0000313" key="7">
    <source>
        <dbReference type="Proteomes" id="UP000019678"/>
    </source>
</evidence>
<dbReference type="SUPFAM" id="SSF54211">
    <property type="entry name" value="Ribosomal protein S5 domain 2-like"/>
    <property type="match status" value="1"/>
</dbReference>
<protein>
    <submittedName>
        <fullName evidence="6">D,D-heptose 7-phosphate kinase</fullName>
    </submittedName>
</protein>
<dbReference type="Proteomes" id="UP000019678">
    <property type="component" value="Unassembled WGS sequence"/>
</dbReference>
<dbReference type="InterPro" id="IPR001174">
    <property type="entry name" value="HddA/FKP"/>
</dbReference>
<dbReference type="PRINTS" id="PR00960">
    <property type="entry name" value="LMBPPROTEIN"/>
</dbReference>
<feature type="domain" description="GHMP kinase C-terminal" evidence="5">
    <location>
        <begin position="256"/>
        <end position="331"/>
    </location>
</feature>
<dbReference type="Pfam" id="PF08544">
    <property type="entry name" value="GHMP_kinases_C"/>
    <property type="match status" value="1"/>
</dbReference>
<dbReference type="Pfam" id="PF00288">
    <property type="entry name" value="GHMP_kinases_N"/>
    <property type="match status" value="1"/>
</dbReference>
<evidence type="ECO:0000256" key="2">
    <source>
        <dbReference type="ARBA" id="ARBA00022777"/>
    </source>
</evidence>
<keyword evidence="3" id="KW-0067">ATP-binding</keyword>
<accession>A0A017T3I5</accession>
<feature type="domain" description="GHMP kinase N-terminal" evidence="4">
    <location>
        <begin position="100"/>
        <end position="183"/>
    </location>
</feature>
<evidence type="ECO:0000313" key="6">
    <source>
        <dbReference type="EMBL" id="EYF03819.1"/>
    </source>
</evidence>
<dbReference type="Gene3D" id="3.30.230.120">
    <property type="match status" value="1"/>
</dbReference>
<keyword evidence="1" id="KW-0547">Nucleotide-binding</keyword>
<dbReference type="SUPFAM" id="SSF55060">
    <property type="entry name" value="GHMP Kinase, C-terminal domain"/>
    <property type="match status" value="1"/>
</dbReference>
<keyword evidence="2 6" id="KW-0418">Kinase</keyword>
<gene>
    <name evidence="6" type="ORF">CAP_5249</name>
</gene>
<name>A0A017T3I5_9BACT</name>
<evidence type="ECO:0000259" key="5">
    <source>
        <dbReference type="Pfam" id="PF08544"/>
    </source>
</evidence>
<dbReference type="GO" id="GO:0005524">
    <property type="term" value="F:ATP binding"/>
    <property type="evidence" value="ECO:0007669"/>
    <property type="project" value="UniProtKB-KW"/>
</dbReference>
<dbReference type="STRING" id="1192034.CAP_5249"/>
<keyword evidence="2 6" id="KW-0808">Transferase</keyword>
<evidence type="ECO:0000256" key="1">
    <source>
        <dbReference type="ARBA" id="ARBA00022741"/>
    </source>
</evidence>
<evidence type="ECO:0000256" key="3">
    <source>
        <dbReference type="ARBA" id="ARBA00022840"/>
    </source>
</evidence>